<dbReference type="InterPro" id="IPR046341">
    <property type="entry name" value="SET_dom_sf"/>
</dbReference>
<evidence type="ECO:0000256" key="2">
    <source>
        <dbReference type="ARBA" id="ARBA00022679"/>
    </source>
</evidence>
<dbReference type="InterPro" id="IPR001214">
    <property type="entry name" value="SET_dom"/>
</dbReference>
<gene>
    <name evidence="7" type="ORF">FSP39_009816</name>
</gene>
<comment type="caution">
    <text evidence="7">The sequence shown here is derived from an EMBL/GenBank/DDBJ whole genome shotgun (WGS) entry which is preliminary data.</text>
</comment>
<evidence type="ECO:0000256" key="1">
    <source>
        <dbReference type="ARBA" id="ARBA00022603"/>
    </source>
</evidence>
<reference evidence="7" key="1">
    <citation type="submission" date="2019-08" db="EMBL/GenBank/DDBJ databases">
        <title>The improved chromosome-level genome for the pearl oyster Pinctada fucata martensii using PacBio sequencing and Hi-C.</title>
        <authorList>
            <person name="Zheng Z."/>
        </authorList>
    </citation>
    <scope>NUCLEOTIDE SEQUENCE</scope>
    <source>
        <strain evidence="7">ZZ-2019</strain>
        <tissue evidence="7">Adductor muscle</tissue>
    </source>
</reference>
<dbReference type="EC" id="2.1.1.85" evidence="4"/>
<dbReference type="InterPro" id="IPR050600">
    <property type="entry name" value="SETD3_SETD6_MTase"/>
</dbReference>
<evidence type="ECO:0000256" key="3">
    <source>
        <dbReference type="ARBA" id="ARBA00022691"/>
    </source>
</evidence>
<dbReference type="InterPro" id="IPR025785">
    <property type="entry name" value="SETD3"/>
</dbReference>
<dbReference type="PROSITE" id="PS50280">
    <property type="entry name" value="SET"/>
    <property type="match status" value="1"/>
</dbReference>
<comment type="similarity">
    <text evidence="4">Belongs to the class V-like SAM-binding methyltransferase superfamily. SETD3 actin-histidine methyltransferase family.</text>
</comment>
<evidence type="ECO:0000313" key="8">
    <source>
        <dbReference type="Proteomes" id="UP001186944"/>
    </source>
</evidence>
<keyword evidence="3 4" id="KW-0949">S-adenosyl-L-methionine</keyword>
<evidence type="ECO:0000313" key="7">
    <source>
        <dbReference type="EMBL" id="KAK3092996.1"/>
    </source>
</evidence>
<dbReference type="Gene3D" id="3.90.1410.10">
    <property type="entry name" value="set domain protein methyltransferase, domain 1"/>
    <property type="match status" value="1"/>
</dbReference>
<dbReference type="InterPro" id="IPR036464">
    <property type="entry name" value="Rubisco_LSMT_subst-bd_sf"/>
</dbReference>
<dbReference type="Pfam" id="PF00856">
    <property type="entry name" value="SET"/>
    <property type="match status" value="1"/>
</dbReference>
<proteinExistence type="inferred from homology"/>
<dbReference type="Gene3D" id="3.90.1420.10">
    <property type="entry name" value="Rubisco LSMT, substrate-binding domain"/>
    <property type="match status" value="1"/>
</dbReference>
<keyword evidence="1 4" id="KW-0489">Methyltransferase</keyword>
<sequence length="386" mass="44504">MGKKSKKQKEKVSTTPPGVKELSKNAKRHLTEYTTQLIQACMVQPEPGQKEFEYYLQIHELVEKIRALQTDIKCPILEREKHFGEYLEWLRQNGVDTSRVEIKEFSEDQGGYGLKATKDLEENEPFISVPKKIMITTESAKASVLGPLIANDRILGAMPSVVLALHLINERRTSDSFWGPYINVMPENVSNPLYFTPDDIKLLKGSPAQKKFHVSFQQDANAAKLPIKDCFTFDDYRWAASIVMARQNQIPAKNDSRYDFVLIPMWDMCNHCNGTISTEYDIEKDCLECFAMRSYKKDEQIFMFYGARSNAEFLVHNGFVYPDNELDRTAIKLGISKGDPMFDKKTELLAKLQLPPISIRWGHYFSWRSRRPQDHGVVRLCSSRKR</sequence>
<name>A0AA89C396_PINIB</name>
<dbReference type="CDD" id="cd19176">
    <property type="entry name" value="SET_SETD3"/>
    <property type="match status" value="1"/>
</dbReference>
<dbReference type="PANTHER" id="PTHR13271:SF47">
    <property type="entry name" value="ACTIN-HISTIDINE N-METHYLTRANSFERASE"/>
    <property type="match status" value="1"/>
</dbReference>
<dbReference type="Proteomes" id="UP001186944">
    <property type="component" value="Unassembled WGS sequence"/>
</dbReference>
<accession>A0AA89C396</accession>
<dbReference type="PANTHER" id="PTHR13271">
    <property type="entry name" value="UNCHARACTERIZED PUTATIVE METHYLTRANSFERASE"/>
    <property type="match status" value="1"/>
</dbReference>
<dbReference type="GO" id="GO:0018064">
    <property type="term" value="F:protein-L-histidine N-tele-methyltransferase activity"/>
    <property type="evidence" value="ECO:0007669"/>
    <property type="project" value="UniProtKB-EC"/>
</dbReference>
<dbReference type="GO" id="GO:0016279">
    <property type="term" value="F:protein-lysine N-methyltransferase activity"/>
    <property type="evidence" value="ECO:0007669"/>
    <property type="project" value="TreeGrafter"/>
</dbReference>
<dbReference type="PROSITE" id="PS51565">
    <property type="entry name" value="SAM_MT85_SETD3"/>
    <property type="match status" value="1"/>
</dbReference>
<evidence type="ECO:0000256" key="5">
    <source>
        <dbReference type="SAM" id="MobiDB-lite"/>
    </source>
</evidence>
<feature type="domain" description="SET" evidence="6">
    <location>
        <begin position="98"/>
        <end position="306"/>
    </location>
</feature>
<evidence type="ECO:0000256" key="4">
    <source>
        <dbReference type="PROSITE-ProRule" id="PRU00898"/>
    </source>
</evidence>
<dbReference type="AlphaFoldDB" id="A0AA89C396"/>
<protein>
    <recommendedName>
        <fullName evidence="4">protein-histidine N-methyltransferase</fullName>
        <ecNumber evidence="4">2.1.1.85</ecNumber>
    </recommendedName>
</protein>
<comment type="catalytic activity">
    <reaction evidence="4">
        <text>L-histidyl-[protein] + S-adenosyl-L-methionine = N(tele)-methyl-L-histidyl-[protein] + S-adenosyl-L-homocysteine + H(+)</text>
        <dbReference type="Rhea" id="RHEA:19369"/>
        <dbReference type="Rhea" id="RHEA-COMP:9745"/>
        <dbReference type="Rhea" id="RHEA-COMP:11600"/>
        <dbReference type="ChEBI" id="CHEBI:15378"/>
        <dbReference type="ChEBI" id="CHEBI:16367"/>
        <dbReference type="ChEBI" id="CHEBI:29979"/>
        <dbReference type="ChEBI" id="CHEBI:57856"/>
        <dbReference type="ChEBI" id="CHEBI:59789"/>
        <dbReference type="EC" id="2.1.1.85"/>
    </reaction>
</comment>
<feature type="region of interest" description="Disordered" evidence="5">
    <location>
        <begin position="1"/>
        <end position="25"/>
    </location>
</feature>
<dbReference type="EMBL" id="VSWD01000009">
    <property type="protein sequence ID" value="KAK3092996.1"/>
    <property type="molecule type" value="Genomic_DNA"/>
</dbReference>
<evidence type="ECO:0000259" key="6">
    <source>
        <dbReference type="PROSITE" id="PS50280"/>
    </source>
</evidence>
<keyword evidence="8" id="KW-1185">Reference proteome</keyword>
<dbReference type="GO" id="GO:0032259">
    <property type="term" value="P:methylation"/>
    <property type="evidence" value="ECO:0007669"/>
    <property type="project" value="UniProtKB-KW"/>
</dbReference>
<keyword evidence="2 4" id="KW-0808">Transferase</keyword>
<dbReference type="SUPFAM" id="SSF82199">
    <property type="entry name" value="SET domain"/>
    <property type="match status" value="1"/>
</dbReference>
<dbReference type="InterPro" id="IPR044428">
    <property type="entry name" value="SETD3_SET"/>
</dbReference>
<organism evidence="7 8">
    <name type="scientific">Pinctada imbricata</name>
    <name type="common">Atlantic pearl-oyster</name>
    <name type="synonym">Pinctada martensii</name>
    <dbReference type="NCBI Taxonomy" id="66713"/>
    <lineage>
        <taxon>Eukaryota</taxon>
        <taxon>Metazoa</taxon>
        <taxon>Spiralia</taxon>
        <taxon>Lophotrochozoa</taxon>
        <taxon>Mollusca</taxon>
        <taxon>Bivalvia</taxon>
        <taxon>Autobranchia</taxon>
        <taxon>Pteriomorphia</taxon>
        <taxon>Pterioida</taxon>
        <taxon>Pterioidea</taxon>
        <taxon>Pteriidae</taxon>
        <taxon>Pinctada</taxon>
    </lineage>
</organism>